<sequence>MNASVFFLALRRMRAPLIVLIVIYALSTLGLTLIPGIDAEGRPAPPMSFFHAFYFVSYTASTIGFGELPGAFSEAQRMWVTVVIFLSVIGWSYSIISLLALIQDRGFQQVLLTGRFVRQVRQLGEPFYILCGCGETGLLIARALDRDGIRVVTIERSEARIQELELEDFSADILALCADAAQPQQLLMAGLKHRSCRGVLAITDDDAANLAVAIASRLINPRLMVVARVASPSIEANMMSFGTHYVVNHFEKFADYLAQAIHSPNWYRLVDLLTGLPGQELPERHDPPAGDWVICGYGRFGQAVVRNLERQGVSLTVIDPDPNLSSSVHHIVGQGTEAEPLRRAGIETAVGIVAGSDQDTNNLSIAMTAKELNPDLFVVLRQNRVANQVLFDAYNANFMMVPSKIVARECLALITSPLLSRFFGLLRCWPDERAAAVAGQLEALCGGRVPLVWGVRLNAAEAPAVHQWLMMEQKPMALGRLRQDPAARAETLPLVPLLLLRDGRDHQQPADEMLLQPGDHLLFAGTRAAKLAQNLILDNRNVLGYVLTGQDAQGWLWRLLSRSGPAGEGGMQRCASNCQRGAYQGNTNRNDGKGNDERQLGT</sequence>
<reference evidence="7" key="1">
    <citation type="submission" date="2019-03" db="EMBL/GenBank/DDBJ databases">
        <title>Metabolic reconstructions from genomes of highly enriched 'Candidatus Accumulibacter' and 'Candidatus Competibacter' bioreactor populations.</title>
        <authorList>
            <person name="Annavajhala M.K."/>
            <person name="Welles L."/>
            <person name="Abbas B."/>
            <person name="Sorokin D."/>
            <person name="Park H."/>
            <person name="Van Loosdrecht M."/>
            <person name="Chandran K."/>
        </authorList>
    </citation>
    <scope>NUCLEOTIDE SEQUENCE</scope>
    <source>
        <strain evidence="7">SBR_L</strain>
    </source>
</reference>
<feature type="domain" description="RCK N-terminal" evidence="6">
    <location>
        <begin position="125"/>
        <end position="247"/>
    </location>
</feature>
<dbReference type="Gene3D" id="1.10.287.70">
    <property type="match status" value="1"/>
</dbReference>
<comment type="caution">
    <text evidence="7">The sequence shown here is derived from an EMBL/GenBank/DDBJ whole genome shotgun (WGS) entry which is preliminary data.</text>
</comment>
<feature type="transmembrane region" description="Helical" evidence="5">
    <location>
        <begin position="78"/>
        <end position="102"/>
    </location>
</feature>
<dbReference type="Pfam" id="PF07885">
    <property type="entry name" value="Ion_trans_2"/>
    <property type="match status" value="1"/>
</dbReference>
<keyword evidence="8" id="KW-1185">Reference proteome</keyword>
<dbReference type="InterPro" id="IPR036291">
    <property type="entry name" value="NAD(P)-bd_dom_sf"/>
</dbReference>
<dbReference type="SUPFAM" id="SSF81324">
    <property type="entry name" value="Voltage-gated potassium channels"/>
    <property type="match status" value="1"/>
</dbReference>
<keyword evidence="5" id="KW-0812">Transmembrane</keyword>
<dbReference type="GO" id="GO:0034220">
    <property type="term" value="P:monoatomic ion transmembrane transport"/>
    <property type="evidence" value="ECO:0007669"/>
    <property type="project" value="UniProtKB-KW"/>
</dbReference>
<dbReference type="RefSeq" id="WP_169070966.1">
    <property type="nucleotide sequence ID" value="NZ_JAZKUC010000001.1"/>
</dbReference>
<evidence type="ECO:0000256" key="1">
    <source>
        <dbReference type="ARBA" id="ARBA00004651"/>
    </source>
</evidence>
<evidence type="ECO:0000256" key="3">
    <source>
        <dbReference type="ARBA" id="ARBA00023065"/>
    </source>
</evidence>
<dbReference type="EMBL" id="SPMX01000042">
    <property type="protein sequence ID" value="NMQ06430.1"/>
    <property type="molecule type" value="Genomic_DNA"/>
</dbReference>
<gene>
    <name evidence="7" type="ORF">E4Q08_14825</name>
</gene>
<dbReference type="Gene3D" id="3.40.50.720">
    <property type="entry name" value="NAD(P)-binding Rossmann-like Domain"/>
    <property type="match status" value="2"/>
</dbReference>
<keyword evidence="2" id="KW-0813">Transport</keyword>
<keyword evidence="7" id="KW-0407">Ion channel</keyword>
<evidence type="ECO:0000256" key="2">
    <source>
        <dbReference type="ARBA" id="ARBA00022448"/>
    </source>
</evidence>
<evidence type="ECO:0000313" key="8">
    <source>
        <dbReference type="Proteomes" id="UP000886469"/>
    </source>
</evidence>
<dbReference type="PANTHER" id="PTHR43833">
    <property type="entry name" value="POTASSIUM CHANNEL PROTEIN 2-RELATED-RELATED"/>
    <property type="match status" value="1"/>
</dbReference>
<dbReference type="InterPro" id="IPR013099">
    <property type="entry name" value="K_chnl_dom"/>
</dbReference>
<evidence type="ECO:0000256" key="5">
    <source>
        <dbReference type="SAM" id="Phobius"/>
    </source>
</evidence>
<dbReference type="PROSITE" id="PS51201">
    <property type="entry name" value="RCK_N"/>
    <property type="match status" value="2"/>
</dbReference>
<feature type="transmembrane region" description="Helical" evidence="5">
    <location>
        <begin position="49"/>
        <end position="66"/>
    </location>
</feature>
<dbReference type="SUPFAM" id="SSF51735">
    <property type="entry name" value="NAD(P)-binding Rossmann-fold domains"/>
    <property type="match status" value="2"/>
</dbReference>
<accession>A0ABX1T9U4</accession>
<feature type="domain" description="RCK N-terminal" evidence="6">
    <location>
        <begin position="289"/>
        <end position="406"/>
    </location>
</feature>
<dbReference type="InterPro" id="IPR050721">
    <property type="entry name" value="Trk_Ktr_HKT_K-transport"/>
</dbReference>
<proteinExistence type="predicted"/>
<keyword evidence="3" id="KW-0406">Ion transport</keyword>
<dbReference type="PANTHER" id="PTHR43833:SF5">
    <property type="entry name" value="TRK SYSTEM POTASSIUM UPTAKE PROTEIN TRKA"/>
    <property type="match status" value="1"/>
</dbReference>
<organism evidence="7 8">
    <name type="scientific">Candidatus Accumulibacter contiguus</name>
    <dbReference type="NCBI Taxonomy" id="2954381"/>
    <lineage>
        <taxon>Bacteria</taxon>
        <taxon>Pseudomonadati</taxon>
        <taxon>Pseudomonadota</taxon>
        <taxon>Betaproteobacteria</taxon>
        <taxon>Candidatus Accumulibacter</taxon>
    </lineage>
</organism>
<keyword evidence="5" id="KW-0472">Membrane</keyword>
<evidence type="ECO:0000259" key="6">
    <source>
        <dbReference type="PROSITE" id="PS51201"/>
    </source>
</evidence>
<keyword evidence="5" id="KW-1133">Transmembrane helix</keyword>
<evidence type="ECO:0000256" key="4">
    <source>
        <dbReference type="SAM" id="MobiDB-lite"/>
    </source>
</evidence>
<dbReference type="Proteomes" id="UP000886469">
    <property type="component" value="Unassembled WGS sequence"/>
</dbReference>
<name>A0ABX1T9U4_9PROT</name>
<dbReference type="InterPro" id="IPR003148">
    <property type="entry name" value="RCK_N"/>
</dbReference>
<evidence type="ECO:0000313" key="7">
    <source>
        <dbReference type="EMBL" id="NMQ06430.1"/>
    </source>
</evidence>
<dbReference type="Pfam" id="PF02254">
    <property type="entry name" value="TrkA_N"/>
    <property type="match status" value="2"/>
</dbReference>
<feature type="compositionally biased region" description="Basic and acidic residues" evidence="4">
    <location>
        <begin position="590"/>
        <end position="602"/>
    </location>
</feature>
<feature type="region of interest" description="Disordered" evidence="4">
    <location>
        <begin position="582"/>
        <end position="602"/>
    </location>
</feature>
<protein>
    <submittedName>
        <fullName evidence="7">Potassium channel protein</fullName>
    </submittedName>
</protein>
<comment type="subcellular location">
    <subcellularLocation>
        <location evidence="1">Cell membrane</location>
        <topology evidence="1">Multi-pass membrane protein</topology>
    </subcellularLocation>
</comment>
<feature type="transmembrane region" description="Helical" evidence="5">
    <location>
        <begin position="17"/>
        <end position="37"/>
    </location>
</feature>